<gene>
    <name evidence="2" type="ORF">S01H1_64272</name>
</gene>
<accession>X0XDW2</accession>
<reference evidence="2" key="1">
    <citation type="journal article" date="2014" name="Front. Microbiol.">
        <title>High frequency of phylogenetically diverse reductive dehalogenase-homologous genes in deep subseafloor sedimentary metagenomes.</title>
        <authorList>
            <person name="Kawai M."/>
            <person name="Futagami T."/>
            <person name="Toyoda A."/>
            <person name="Takaki Y."/>
            <person name="Nishi S."/>
            <person name="Hori S."/>
            <person name="Arai W."/>
            <person name="Tsubouchi T."/>
            <person name="Morono Y."/>
            <person name="Uchiyama I."/>
            <person name="Ito T."/>
            <person name="Fujiyama A."/>
            <person name="Inagaki F."/>
            <person name="Takami H."/>
        </authorList>
    </citation>
    <scope>NUCLEOTIDE SEQUENCE</scope>
    <source>
        <strain evidence="2">Expedition CK06-06</strain>
    </source>
</reference>
<sequence>MDEFDLKSKKITLIDPMDFLNFLQLESEARLIFTDSGGVQEEACILGVPCVTLRDNTERPETIEAGSNILAGASSNRILECTELMLNRKNNWENPFGDGTAGRRIVEILEEKI</sequence>
<evidence type="ECO:0000259" key="1">
    <source>
        <dbReference type="Pfam" id="PF02350"/>
    </source>
</evidence>
<dbReference type="AlphaFoldDB" id="X0XDW2"/>
<dbReference type="SUPFAM" id="SSF53756">
    <property type="entry name" value="UDP-Glycosyltransferase/glycogen phosphorylase"/>
    <property type="match status" value="1"/>
</dbReference>
<dbReference type="PANTHER" id="PTHR43174:SF1">
    <property type="entry name" value="UDP-N-ACETYLGLUCOSAMINE 2-EPIMERASE"/>
    <property type="match status" value="1"/>
</dbReference>
<dbReference type="EMBL" id="BARS01042356">
    <property type="protein sequence ID" value="GAG41285.1"/>
    <property type="molecule type" value="Genomic_DNA"/>
</dbReference>
<dbReference type="InterPro" id="IPR003331">
    <property type="entry name" value="UDP_GlcNAc_Epimerase_2_dom"/>
</dbReference>
<name>X0XDW2_9ZZZZ</name>
<dbReference type="Pfam" id="PF02350">
    <property type="entry name" value="Epimerase_2"/>
    <property type="match status" value="1"/>
</dbReference>
<dbReference type="Gene3D" id="3.40.50.2000">
    <property type="entry name" value="Glycogen Phosphorylase B"/>
    <property type="match status" value="2"/>
</dbReference>
<dbReference type="InterPro" id="IPR029767">
    <property type="entry name" value="WecB-like"/>
</dbReference>
<evidence type="ECO:0000313" key="2">
    <source>
        <dbReference type="EMBL" id="GAG41285.1"/>
    </source>
</evidence>
<organism evidence="2">
    <name type="scientific">marine sediment metagenome</name>
    <dbReference type="NCBI Taxonomy" id="412755"/>
    <lineage>
        <taxon>unclassified sequences</taxon>
        <taxon>metagenomes</taxon>
        <taxon>ecological metagenomes</taxon>
    </lineage>
</organism>
<proteinExistence type="predicted"/>
<protein>
    <recommendedName>
        <fullName evidence="1">UDP-N-acetylglucosamine 2-epimerase domain-containing protein</fullName>
    </recommendedName>
</protein>
<comment type="caution">
    <text evidence="2">The sequence shown here is derived from an EMBL/GenBank/DDBJ whole genome shotgun (WGS) entry which is preliminary data.</text>
</comment>
<feature type="domain" description="UDP-N-acetylglucosamine 2-epimerase" evidence="1">
    <location>
        <begin position="9"/>
        <end position="110"/>
    </location>
</feature>
<dbReference type="PANTHER" id="PTHR43174">
    <property type="entry name" value="UDP-N-ACETYLGLUCOSAMINE 2-EPIMERASE"/>
    <property type="match status" value="1"/>
</dbReference>